<feature type="domain" description="Endoplasmic reticulum vesicle transporter C-terminal" evidence="7">
    <location>
        <begin position="158"/>
        <end position="375"/>
    </location>
</feature>
<dbReference type="eggNOG" id="KOG2667">
    <property type="taxonomic scope" value="Eukaryota"/>
</dbReference>
<feature type="transmembrane region" description="Helical" evidence="6">
    <location>
        <begin position="38"/>
        <end position="60"/>
    </location>
</feature>
<dbReference type="GO" id="GO:0030134">
    <property type="term" value="C:COPII-coated ER to Golgi transport vesicle"/>
    <property type="evidence" value="ECO:0007669"/>
    <property type="project" value="EnsemblFungi"/>
</dbReference>
<dbReference type="GeneID" id="27689114"/>
<dbReference type="InParanoid" id="A0A0L0HCS5"/>
<dbReference type="RefSeq" id="XP_016606821.1">
    <property type="nucleotide sequence ID" value="XM_016753970.1"/>
</dbReference>
<dbReference type="PANTHER" id="PTHR10984">
    <property type="entry name" value="ENDOPLASMIC RETICULUM-GOLGI INTERMEDIATE COMPARTMENT PROTEIN"/>
    <property type="match status" value="1"/>
</dbReference>
<proteinExistence type="inferred from homology"/>
<dbReference type="VEuPathDB" id="FungiDB:SPPG_05760"/>
<accession>A0A0L0HCS5</accession>
<dbReference type="GO" id="GO:0005789">
    <property type="term" value="C:endoplasmic reticulum membrane"/>
    <property type="evidence" value="ECO:0007669"/>
    <property type="project" value="EnsemblFungi"/>
</dbReference>
<organism evidence="9 10">
    <name type="scientific">Spizellomyces punctatus (strain DAOM BR117)</name>
    <dbReference type="NCBI Taxonomy" id="645134"/>
    <lineage>
        <taxon>Eukaryota</taxon>
        <taxon>Fungi</taxon>
        <taxon>Fungi incertae sedis</taxon>
        <taxon>Chytridiomycota</taxon>
        <taxon>Chytridiomycota incertae sedis</taxon>
        <taxon>Chytridiomycetes</taxon>
        <taxon>Spizellomycetales</taxon>
        <taxon>Spizellomycetaceae</taxon>
        <taxon>Spizellomyces</taxon>
    </lineage>
</organism>
<dbReference type="Pfam" id="PF13850">
    <property type="entry name" value="ERGIC_N"/>
    <property type="match status" value="1"/>
</dbReference>
<keyword evidence="3 6" id="KW-0812">Transmembrane</keyword>
<evidence type="ECO:0008006" key="11">
    <source>
        <dbReference type="Google" id="ProtNLM"/>
    </source>
</evidence>
<evidence type="ECO:0000313" key="9">
    <source>
        <dbReference type="EMBL" id="KNC98781.1"/>
    </source>
</evidence>
<dbReference type="STRING" id="645134.A0A0L0HCS5"/>
<dbReference type="InterPro" id="IPR045888">
    <property type="entry name" value="Erv"/>
</dbReference>
<dbReference type="OrthoDB" id="270930at2759"/>
<sequence length="395" mass="43730">MSLRRRTSTAVSSGNLLDKLKDFDAYAKPIEDFRVKTASGAAVTLASAIVITLLLFSEFIDWRSVTLQPSIEVDKARKEKLWINLNITVPRVPCYLLSMDVMDVAGEHQNDIASTIYKVRLDEKGNKIDAEKGQIGDSTKGLSGAVAKAKDPAYCGSCYNAKAPESGCCNSCEDVQKAYAEMGWAFAAEKVEQCINEGWADKIANQSKEGCNVWGHLQVNKVAGNVHLAPGKSFSQSHMHVHDLAPYLKDHKFQFTHTIHSLSFGRQVDFANPLDGVSKETKGEYFMFQYYIKVVSTRFNYMNGTVIHTNQFSATEHERDTTPRTGGGGLPGIFFNYDISPMLVTYTEYQKPFSHFLTDVCAVVGGVFTVAGIVDSFIYTAEKTFKRKLDLGKAS</sequence>
<dbReference type="PANTHER" id="PTHR10984:SF25">
    <property type="entry name" value="ENDOPLASMIC RETICULUM-GOLGI INTERMEDIATE COMPARTMENT PROTEIN 3"/>
    <property type="match status" value="1"/>
</dbReference>
<keyword evidence="4 6" id="KW-1133">Transmembrane helix</keyword>
<evidence type="ECO:0000256" key="1">
    <source>
        <dbReference type="ARBA" id="ARBA00004141"/>
    </source>
</evidence>
<evidence type="ECO:0000313" key="10">
    <source>
        <dbReference type="Proteomes" id="UP000053201"/>
    </source>
</evidence>
<name>A0A0L0HCS5_SPIPD</name>
<comment type="subcellular location">
    <subcellularLocation>
        <location evidence="1">Membrane</location>
        <topology evidence="1">Multi-pass membrane protein</topology>
    </subcellularLocation>
</comment>
<evidence type="ECO:0000256" key="2">
    <source>
        <dbReference type="ARBA" id="ARBA00005648"/>
    </source>
</evidence>
<evidence type="ECO:0000256" key="4">
    <source>
        <dbReference type="ARBA" id="ARBA00022989"/>
    </source>
</evidence>
<dbReference type="OMA" id="QRHEGCR"/>
<gene>
    <name evidence="9" type="ORF">SPPG_05760</name>
</gene>
<dbReference type="GO" id="GO:0061852">
    <property type="term" value="C:retrograde transporter complex, Golgi to ER"/>
    <property type="evidence" value="ECO:0007669"/>
    <property type="project" value="EnsemblFungi"/>
</dbReference>
<dbReference type="GO" id="GO:0006890">
    <property type="term" value="P:retrograde vesicle-mediated transport, Golgi to endoplasmic reticulum"/>
    <property type="evidence" value="ECO:0007669"/>
    <property type="project" value="EnsemblFungi"/>
</dbReference>
<evidence type="ECO:0000256" key="6">
    <source>
        <dbReference type="SAM" id="Phobius"/>
    </source>
</evidence>
<keyword evidence="5 6" id="KW-0472">Membrane</keyword>
<feature type="transmembrane region" description="Helical" evidence="6">
    <location>
        <begin position="356"/>
        <end position="379"/>
    </location>
</feature>
<dbReference type="AlphaFoldDB" id="A0A0L0HCS5"/>
<dbReference type="EMBL" id="KQ257459">
    <property type="protein sequence ID" value="KNC98781.1"/>
    <property type="molecule type" value="Genomic_DNA"/>
</dbReference>
<evidence type="ECO:0000256" key="5">
    <source>
        <dbReference type="ARBA" id="ARBA00023136"/>
    </source>
</evidence>
<dbReference type="Pfam" id="PF07970">
    <property type="entry name" value="COPIIcoated_ERV"/>
    <property type="match status" value="1"/>
</dbReference>
<dbReference type="GO" id="GO:0006888">
    <property type="term" value="P:endoplasmic reticulum to Golgi vesicle-mediated transport"/>
    <property type="evidence" value="ECO:0007669"/>
    <property type="project" value="EnsemblFungi"/>
</dbReference>
<keyword evidence="10" id="KW-1185">Reference proteome</keyword>
<evidence type="ECO:0000259" key="7">
    <source>
        <dbReference type="Pfam" id="PF07970"/>
    </source>
</evidence>
<dbReference type="InterPro" id="IPR012936">
    <property type="entry name" value="Erv_C"/>
</dbReference>
<evidence type="ECO:0000256" key="3">
    <source>
        <dbReference type="ARBA" id="ARBA00022692"/>
    </source>
</evidence>
<dbReference type="GO" id="GO:0000139">
    <property type="term" value="C:Golgi membrane"/>
    <property type="evidence" value="ECO:0007669"/>
    <property type="project" value="EnsemblFungi"/>
</dbReference>
<dbReference type="Proteomes" id="UP000053201">
    <property type="component" value="Unassembled WGS sequence"/>
</dbReference>
<feature type="domain" description="Endoplasmic reticulum vesicle transporter N-terminal" evidence="8">
    <location>
        <begin position="20"/>
        <end position="109"/>
    </location>
</feature>
<reference evidence="9 10" key="1">
    <citation type="submission" date="2009-08" db="EMBL/GenBank/DDBJ databases">
        <title>The Genome Sequence of Spizellomyces punctatus strain DAOM BR117.</title>
        <authorList>
            <consortium name="The Broad Institute Genome Sequencing Platform"/>
            <person name="Russ C."/>
            <person name="Cuomo C."/>
            <person name="Shea T."/>
            <person name="Young S.K."/>
            <person name="Zeng Q."/>
            <person name="Koehrsen M."/>
            <person name="Haas B."/>
            <person name="Borodovsky M."/>
            <person name="Guigo R."/>
            <person name="Alvarado L."/>
            <person name="Berlin A."/>
            <person name="Bochicchio J."/>
            <person name="Borenstein D."/>
            <person name="Chapman S."/>
            <person name="Chen Z."/>
            <person name="Engels R."/>
            <person name="Freedman E."/>
            <person name="Gellesch M."/>
            <person name="Goldberg J."/>
            <person name="Griggs A."/>
            <person name="Gujja S."/>
            <person name="Heiman D."/>
            <person name="Hepburn T."/>
            <person name="Howarth C."/>
            <person name="Jen D."/>
            <person name="Larson L."/>
            <person name="Lewis B."/>
            <person name="Mehta T."/>
            <person name="Park D."/>
            <person name="Pearson M."/>
            <person name="Roberts A."/>
            <person name="Saif S."/>
            <person name="Shenoy N."/>
            <person name="Sisk P."/>
            <person name="Stolte C."/>
            <person name="Sykes S."/>
            <person name="Thomson T."/>
            <person name="Walk T."/>
            <person name="White J."/>
            <person name="Yandava C."/>
            <person name="Burger G."/>
            <person name="Gray M.W."/>
            <person name="Holland P.W.H."/>
            <person name="King N."/>
            <person name="Lang F.B.F."/>
            <person name="Roger A.J."/>
            <person name="Ruiz-Trillo I."/>
            <person name="Lander E."/>
            <person name="Nusbaum C."/>
        </authorList>
    </citation>
    <scope>NUCLEOTIDE SEQUENCE [LARGE SCALE GENOMIC DNA]</scope>
    <source>
        <strain evidence="9 10">DAOM BR117</strain>
    </source>
</reference>
<dbReference type="InterPro" id="IPR039542">
    <property type="entry name" value="Erv_N"/>
</dbReference>
<evidence type="ECO:0000259" key="8">
    <source>
        <dbReference type="Pfam" id="PF13850"/>
    </source>
</evidence>
<protein>
    <recommendedName>
        <fullName evidence="11">Endoplasmic reticulum-Golgi intermediate compartment protein 3</fullName>
    </recommendedName>
</protein>
<comment type="similarity">
    <text evidence="2">Belongs to the ERGIC family.</text>
</comment>
<dbReference type="FunCoup" id="A0A0L0HCS5">
    <property type="interactions" value="372"/>
</dbReference>